<feature type="transmembrane region" description="Helical" evidence="11">
    <location>
        <begin position="1152"/>
        <end position="1170"/>
    </location>
</feature>
<dbReference type="Gene3D" id="1.25.40.10">
    <property type="entry name" value="Tetratricopeptide repeat domain"/>
    <property type="match status" value="1"/>
</dbReference>
<evidence type="ECO:0000256" key="3">
    <source>
        <dbReference type="ARBA" id="ARBA00015571"/>
    </source>
</evidence>
<accession>A0A8J2RTB6</accession>
<comment type="similarity">
    <text evidence="9">Belongs to the TTC27 family.</text>
</comment>
<evidence type="ECO:0000256" key="7">
    <source>
        <dbReference type="ARBA" id="ARBA00022989"/>
    </source>
</evidence>
<dbReference type="OrthoDB" id="1936594at2759"/>
<comment type="similarity">
    <text evidence="2">Belongs to the chloride channel MCLC family.</text>
</comment>
<feature type="transmembrane region" description="Helical" evidence="11">
    <location>
        <begin position="1190"/>
        <end position="1212"/>
    </location>
</feature>
<evidence type="ECO:0000313" key="13">
    <source>
        <dbReference type="Proteomes" id="UP000789390"/>
    </source>
</evidence>
<keyword evidence="7 11" id="KW-1133">Transmembrane helix</keyword>
<evidence type="ECO:0000256" key="10">
    <source>
        <dbReference type="SAM" id="MobiDB-lite"/>
    </source>
</evidence>
<evidence type="ECO:0000313" key="12">
    <source>
        <dbReference type="EMBL" id="CAH0105547.1"/>
    </source>
</evidence>
<reference evidence="12" key="1">
    <citation type="submission" date="2021-11" db="EMBL/GenBank/DDBJ databases">
        <authorList>
            <person name="Schell T."/>
        </authorList>
    </citation>
    <scope>NUCLEOTIDE SEQUENCE</scope>
    <source>
        <strain evidence="12">M5</strain>
    </source>
</reference>
<evidence type="ECO:0000256" key="4">
    <source>
        <dbReference type="ARBA" id="ARBA00022692"/>
    </source>
</evidence>
<dbReference type="InterPro" id="IPR011990">
    <property type="entry name" value="TPR-like_helical_dom_sf"/>
</dbReference>
<dbReference type="InterPro" id="IPR009231">
    <property type="entry name" value="Chloride_chnl_CLIC-like"/>
</dbReference>
<dbReference type="PANTHER" id="PTHR16193:SF0">
    <property type="entry name" value="TETRATRICOPEPTIDE REPEAT PROTEIN 27"/>
    <property type="match status" value="1"/>
</dbReference>
<evidence type="ECO:0000256" key="8">
    <source>
        <dbReference type="ARBA" id="ARBA00023136"/>
    </source>
</evidence>
<keyword evidence="4 11" id="KW-0812">Transmembrane</keyword>
<protein>
    <recommendedName>
        <fullName evidence="3">Chloride channel CLIC-like protein 1</fullName>
    </recommendedName>
</protein>
<dbReference type="SUPFAM" id="SSF48452">
    <property type="entry name" value="TPR-like"/>
    <property type="match status" value="1"/>
</dbReference>
<name>A0A8J2RTB6_9CRUS</name>
<comment type="subcellular location">
    <subcellularLocation>
        <location evidence="1">Membrane</location>
        <topology evidence="1">Multi-pass membrane protein</topology>
    </subcellularLocation>
</comment>
<keyword evidence="8 11" id="KW-0472">Membrane</keyword>
<dbReference type="InterPro" id="IPR019734">
    <property type="entry name" value="TPR_rpt"/>
</dbReference>
<feature type="region of interest" description="Disordered" evidence="10">
    <location>
        <begin position="1348"/>
        <end position="1379"/>
    </location>
</feature>
<keyword evidence="6" id="KW-0802">TPR repeat</keyword>
<evidence type="ECO:0000256" key="1">
    <source>
        <dbReference type="ARBA" id="ARBA00004141"/>
    </source>
</evidence>
<evidence type="ECO:0000256" key="6">
    <source>
        <dbReference type="ARBA" id="ARBA00022803"/>
    </source>
</evidence>
<dbReference type="EMBL" id="CAKKLH010000190">
    <property type="protein sequence ID" value="CAH0105547.1"/>
    <property type="molecule type" value="Genomic_DNA"/>
</dbReference>
<keyword evidence="5" id="KW-0677">Repeat</keyword>
<feature type="transmembrane region" description="Helical" evidence="11">
    <location>
        <begin position="1068"/>
        <end position="1090"/>
    </location>
</feature>
<gene>
    <name evidence="12" type="ORF">DGAL_LOCUS8603</name>
</gene>
<dbReference type="InterPro" id="IPR044244">
    <property type="entry name" value="TTC27/Emw1"/>
</dbReference>
<comment type="caution">
    <text evidence="12">The sequence shown here is derived from an EMBL/GenBank/DDBJ whole genome shotgun (WGS) entry which is preliminary data.</text>
</comment>
<evidence type="ECO:0000256" key="9">
    <source>
        <dbReference type="ARBA" id="ARBA00024020"/>
    </source>
</evidence>
<evidence type="ECO:0000256" key="2">
    <source>
        <dbReference type="ARBA" id="ARBA00005944"/>
    </source>
</evidence>
<organism evidence="12 13">
    <name type="scientific">Daphnia galeata</name>
    <dbReference type="NCBI Taxonomy" id="27404"/>
    <lineage>
        <taxon>Eukaryota</taxon>
        <taxon>Metazoa</taxon>
        <taxon>Ecdysozoa</taxon>
        <taxon>Arthropoda</taxon>
        <taxon>Crustacea</taxon>
        <taxon>Branchiopoda</taxon>
        <taxon>Diplostraca</taxon>
        <taxon>Cladocera</taxon>
        <taxon>Anomopoda</taxon>
        <taxon>Daphniidae</taxon>
        <taxon>Daphnia</taxon>
    </lineage>
</organism>
<evidence type="ECO:0000256" key="11">
    <source>
        <dbReference type="SAM" id="Phobius"/>
    </source>
</evidence>
<dbReference type="GO" id="GO:0016020">
    <property type="term" value="C:membrane"/>
    <property type="evidence" value="ECO:0007669"/>
    <property type="project" value="UniProtKB-SubCell"/>
</dbReference>
<feature type="transmembrane region" description="Helical" evidence="11">
    <location>
        <begin position="1045"/>
        <end position="1062"/>
    </location>
</feature>
<keyword evidence="13" id="KW-1185">Reference proteome</keyword>
<sequence>MPELCANKQVTLEVELSLLDPQLRSKDLVYLRDDLKNLVEHVQSGNYEDVLKLCPMRIFGTDGIQQSSIKEAIENFFHHNSSDDETRSFQLLCFGISALQRFIQSNWLGYNKCEISSDDGMMDSASKENLILDAECLFPTIKDLQLLLAAKTILYDFKEKFMHFKLSGWWLMRYLYVHQRVLEESSQLLHSAFLENIIGKIDKLEEALGGHLLFSSLLQLELGYTYLLYGEVQKTKLHFEKANEIVGFRCEWTGAMGKRTQYQQTPLPQLTIRVHCTIDETLTDTGREIASDLPRDVRLEDDTRLNQIAFINKDDNILPDLPSLYQSLLIAHATQIEKFHPKDELLGEELSPLLNCILGHPKIWCFHVSSLVMRSKLESTQRRAVERSLSQLQELADSLAKASPHANRRIEYFYVFLEFRLNVNFKTNWLNLGAISSALDIYIRLQLWEGVISCYQQLDRKHKAEEIVRQELAKEETPKLWCLLGNCTDDVTHYEKAWELSNHTSARAQRDWAMYYYNKKKIREAIPHFQESLRVNGLQESVWIRLAFCAMDVEDWETAASAYRRYCSLNSESFEAWNNVAKCYAKMGQKTRAWRALQEAVKCNYENWKIWDNLMVVSIDCCEYEEAIRSYNRILELKEKHVDVQVLKILVQAIVENKADNYGQEVNRLGSEAQKLLGRLTSQVTNNAQVWEVYADLVAGNSDTETSTTATFRVAQLMQKSYRSAIQEKNWEKDVETCTFTLRLCRKYVESCLDLMNKDSSKENFQLASSSKLSLRSALSQVKLCYELDIPKEIKENAFKEIYKINYPAFNVALKIQLYSGSSLLTGSTLGTVSLEQIPVSWLSDGDSYPELEFTKIDRSNYVDPHDMLNYDRQKIKATSKEKIGLKTHRDESTALRKPPDPNLDTLDETEVSVEVLSSDKTIQLNPEVQEAINCSSCSKNTTLIELPFLGRFVRTLIATLKIKDRHIEDNDILYISLLAVVNKRTQFILNEITKEGEDIQLKNLADLDEILTNLLILNEEKQDSYDFWSVTSIFSTDLFHPKDFIVAMFICSLWFVLWLTFKGYSYAYILSRSFLPFFIVSWFWHWHYLHQMASAKRHSDLSKNMDVPIACRPDQLTTWGSIGLYFSTFLRNPDPCEEYYRVLMTDPSYEINPFVALIDMLAVGVFQPLGYIGTQVGSFFDGVLTSTGWMYKIPVLAAVLLVIFMILLMCFSYEIRIPFIKFGPSASLPQPPQQPVAQQPIAQQPIAGPQTVQGVSQDGSLAHNLLVDHPALNVPATQQYVYQKVTIERTFSHVQPVEVRSPNLVEKSPEEQSTIPLRAIEELTGSALSILTANDTNTEKIVQAVEQVSADSAEGSEKKRQLDDSMTSTEEPCKGIEL</sequence>
<dbReference type="SMART" id="SM00028">
    <property type="entry name" value="TPR"/>
    <property type="match status" value="5"/>
</dbReference>
<dbReference type="PANTHER" id="PTHR16193">
    <property type="entry name" value="TETRATRICOPEPTIDE REPEAT PROTEIN 27"/>
    <property type="match status" value="1"/>
</dbReference>
<proteinExistence type="inferred from homology"/>
<dbReference type="Proteomes" id="UP000789390">
    <property type="component" value="Unassembled WGS sequence"/>
</dbReference>
<dbReference type="Pfam" id="PF05934">
    <property type="entry name" value="MCLC"/>
    <property type="match status" value="1"/>
</dbReference>
<evidence type="ECO:0000256" key="5">
    <source>
        <dbReference type="ARBA" id="ARBA00022737"/>
    </source>
</evidence>